<keyword evidence="15" id="KW-1185">Reference proteome</keyword>
<evidence type="ECO:0000256" key="1">
    <source>
        <dbReference type="ARBA" id="ARBA00004434"/>
    </source>
</evidence>
<dbReference type="EMBL" id="DF143134">
    <property type="protein sequence ID" value="GAA51296.1"/>
    <property type="molecule type" value="Genomic_DNA"/>
</dbReference>
<evidence type="ECO:0000313" key="15">
    <source>
        <dbReference type="Proteomes" id="UP000008909"/>
    </source>
</evidence>
<comment type="similarity">
    <text evidence="2 13">Belongs to the UQCRQ/QCR8 family.</text>
</comment>
<dbReference type="SUPFAM" id="SSF81508">
    <property type="entry name" value="Ubiquinone-binding protein QP-C of cytochrome bc1 complex (Ubiquinol-cytochrome c reductase)"/>
    <property type="match status" value="1"/>
</dbReference>
<dbReference type="Gene3D" id="1.20.5.210">
    <property type="entry name" value="Cytochrome b-c1 complex subunit 8"/>
    <property type="match status" value="1"/>
</dbReference>
<dbReference type="GO" id="GO:0006122">
    <property type="term" value="P:mitochondrial electron transport, ubiquinol to cytochrome c"/>
    <property type="evidence" value="ECO:0007669"/>
    <property type="project" value="UniProtKB-UniRule"/>
</dbReference>
<keyword evidence="9" id="KW-1133">Transmembrane helix</keyword>
<keyword evidence="5 13" id="KW-0679">Respiratory chain</keyword>
<protein>
    <recommendedName>
        <fullName evidence="3 13">Cytochrome b-c1 complex subunit 8</fullName>
    </recommendedName>
    <alternativeName>
        <fullName evidence="13">Complex III subunit 8</fullName>
    </alternativeName>
</protein>
<dbReference type="Proteomes" id="UP000008909">
    <property type="component" value="Unassembled WGS sequence"/>
</dbReference>
<evidence type="ECO:0000256" key="13">
    <source>
        <dbReference type="RuleBase" id="RU368118"/>
    </source>
</evidence>
<comment type="subcellular location">
    <subcellularLocation>
        <location evidence="1 13">Mitochondrion inner membrane</location>
        <topology evidence="1 13">Single-pass membrane protein</topology>
    </subcellularLocation>
</comment>
<dbReference type="PANTHER" id="PTHR12119">
    <property type="entry name" value="UBIQUINOL-CYTOCHROME C REDUCTASE COMPLEX UBIQUINONE-BINDING PROTEIN QP-C"/>
    <property type="match status" value="1"/>
</dbReference>
<keyword evidence="11" id="KW-0472">Membrane</keyword>
<evidence type="ECO:0000256" key="6">
    <source>
        <dbReference type="ARBA" id="ARBA00022692"/>
    </source>
</evidence>
<comment type="function">
    <text evidence="13">Component of the ubiquinol-cytochrome c oxidoreductase, a multisubunit transmembrane complex that is part of the mitochondrial electron transport chain which drives oxidative phosphorylation. The complex plays an important role in the uptake of multiple carbon sources present in different host niches.</text>
</comment>
<evidence type="ECO:0000256" key="9">
    <source>
        <dbReference type="ARBA" id="ARBA00022989"/>
    </source>
</evidence>
<accession>G7YEB3</accession>
<evidence type="ECO:0000256" key="5">
    <source>
        <dbReference type="ARBA" id="ARBA00022660"/>
    </source>
</evidence>
<dbReference type="AlphaFoldDB" id="G7YEB3"/>
<keyword evidence="6" id="KW-0812">Transmembrane</keyword>
<dbReference type="GO" id="GO:0005743">
    <property type="term" value="C:mitochondrial inner membrane"/>
    <property type="evidence" value="ECO:0007669"/>
    <property type="project" value="UniProtKB-SubCell"/>
</dbReference>
<evidence type="ECO:0000256" key="3">
    <source>
        <dbReference type="ARBA" id="ARBA00016324"/>
    </source>
</evidence>
<comment type="subunit">
    <text evidence="12 13">Component of the ubiquinol-cytochrome c oxidoreductase (cytochrome b-c1 complex, complex III, CIII), a multisubunit enzyme composed of 11 subunits. The complex is composed of 3 respiratory subunits cytochrome b, cytochrome c1 and Rieske protein UQCRFS1, 2 core protein subunits UQCRC1/QCR1 and UQCRC2/QCR2, and 6 low-molecular weight protein subunits UQCRH/QCR6, UQCRB/QCR7, UQCRQ/QCR8, UQCR10/QCR9, UQCR11/QCR10 and subunit 9, the cleavage product of Rieske protein UQCRFS1. The complex exists as an obligatory dimer and forms supercomplexes (SCs) in the inner mitochondrial membrane with NADH-ubiquinone oxidoreductase (complex I, CI) and cytochrome c oxidase (complex IV, CIV), resulting in different assemblies (supercomplex SCI(1)III(2)IV(1) and megacomplex MCI(2)III(2)IV(2)). Interacts with UQCC6.</text>
</comment>
<evidence type="ECO:0000256" key="4">
    <source>
        <dbReference type="ARBA" id="ARBA00022448"/>
    </source>
</evidence>
<keyword evidence="8 13" id="KW-0249">Electron transport</keyword>
<name>G7YEB3_CLOSI</name>
<evidence type="ECO:0000256" key="11">
    <source>
        <dbReference type="ARBA" id="ARBA00023136"/>
    </source>
</evidence>
<dbReference type="InterPro" id="IPR036642">
    <property type="entry name" value="Cyt_bc1_su8_sf"/>
</dbReference>
<organism evidence="14 15">
    <name type="scientific">Clonorchis sinensis</name>
    <name type="common">Chinese liver fluke</name>
    <dbReference type="NCBI Taxonomy" id="79923"/>
    <lineage>
        <taxon>Eukaryota</taxon>
        <taxon>Metazoa</taxon>
        <taxon>Spiralia</taxon>
        <taxon>Lophotrochozoa</taxon>
        <taxon>Platyhelminthes</taxon>
        <taxon>Trematoda</taxon>
        <taxon>Digenea</taxon>
        <taxon>Opisthorchiida</taxon>
        <taxon>Opisthorchiata</taxon>
        <taxon>Opisthorchiidae</taxon>
        <taxon>Clonorchis</taxon>
    </lineage>
</organism>
<keyword evidence="7 13" id="KW-0999">Mitochondrion inner membrane</keyword>
<evidence type="ECO:0000256" key="10">
    <source>
        <dbReference type="ARBA" id="ARBA00023128"/>
    </source>
</evidence>
<evidence type="ECO:0000256" key="12">
    <source>
        <dbReference type="ARBA" id="ARBA00047105"/>
    </source>
</evidence>
<gene>
    <name evidence="14" type="ORF">CLF_105855</name>
</gene>
<keyword evidence="4 13" id="KW-0813">Transport</keyword>
<dbReference type="PANTHER" id="PTHR12119:SF2">
    <property type="entry name" value="CYTOCHROME B-C1 COMPLEX SUBUNIT 8"/>
    <property type="match status" value="1"/>
</dbReference>
<evidence type="ECO:0000313" key="14">
    <source>
        <dbReference type="EMBL" id="GAA51296.1"/>
    </source>
</evidence>
<evidence type="ECO:0000256" key="8">
    <source>
        <dbReference type="ARBA" id="ARBA00022982"/>
    </source>
</evidence>
<proteinExistence type="inferred from homology"/>
<reference key="2">
    <citation type="submission" date="2011-10" db="EMBL/GenBank/DDBJ databases">
        <title>The genome and transcriptome sequence of Clonorchis sinensis provide insights into the carcinogenic liver fluke.</title>
        <authorList>
            <person name="Wang X."/>
            <person name="Huang Y."/>
            <person name="Chen W."/>
            <person name="Liu H."/>
            <person name="Guo L."/>
            <person name="Chen Y."/>
            <person name="Luo F."/>
            <person name="Zhou W."/>
            <person name="Sun J."/>
            <person name="Mao Q."/>
            <person name="Liang P."/>
            <person name="Zhou C."/>
            <person name="Tian Y."/>
            <person name="Men J."/>
            <person name="Lv X."/>
            <person name="Huang L."/>
            <person name="Zhou J."/>
            <person name="Hu Y."/>
            <person name="Li R."/>
            <person name="Zhang F."/>
            <person name="Lei H."/>
            <person name="Li X."/>
            <person name="Hu X."/>
            <person name="Liang C."/>
            <person name="Xu J."/>
            <person name="Wu Z."/>
            <person name="Yu X."/>
        </authorList>
    </citation>
    <scope>NUCLEOTIDE SEQUENCE</scope>
    <source>
        <strain>Henan</strain>
    </source>
</reference>
<evidence type="ECO:0000256" key="2">
    <source>
        <dbReference type="ARBA" id="ARBA00007668"/>
    </source>
</evidence>
<evidence type="ECO:0000256" key="7">
    <source>
        <dbReference type="ARBA" id="ARBA00022792"/>
    </source>
</evidence>
<dbReference type="InterPro" id="IPR004205">
    <property type="entry name" value="Cyt_bc1_su8"/>
</dbReference>
<dbReference type="GO" id="GO:0045275">
    <property type="term" value="C:respiratory chain complex III"/>
    <property type="evidence" value="ECO:0007669"/>
    <property type="project" value="UniProtKB-UniRule"/>
</dbReference>
<dbReference type="Pfam" id="PF02939">
    <property type="entry name" value="UcrQ"/>
    <property type="match status" value="1"/>
</dbReference>
<sequence length="103" mass="12256">MKIGNLHYRRGIITYSLSPYEQNAFAGFLKHGFPNLMRRFREKVWIVAPRPRKTRTPRPAIENLVDPEMKRNFRNWLLEYLMDRSLPDINGPWEQISTVLLTA</sequence>
<keyword evidence="10 13" id="KW-0496">Mitochondrion</keyword>
<reference evidence="14" key="1">
    <citation type="journal article" date="2011" name="Genome Biol.">
        <title>The draft genome of the carcinogenic human liver fluke Clonorchis sinensis.</title>
        <authorList>
            <person name="Wang X."/>
            <person name="Chen W."/>
            <person name="Huang Y."/>
            <person name="Sun J."/>
            <person name="Men J."/>
            <person name="Liu H."/>
            <person name="Luo F."/>
            <person name="Guo L."/>
            <person name="Lv X."/>
            <person name="Deng C."/>
            <person name="Zhou C."/>
            <person name="Fan Y."/>
            <person name="Li X."/>
            <person name="Huang L."/>
            <person name="Hu Y."/>
            <person name="Liang C."/>
            <person name="Hu X."/>
            <person name="Xu J."/>
            <person name="Yu X."/>
        </authorList>
    </citation>
    <scope>NUCLEOTIDE SEQUENCE [LARGE SCALE GENOMIC DNA]</scope>
    <source>
        <strain evidence="14">Henan</strain>
    </source>
</reference>